<evidence type="ECO:0000313" key="1">
    <source>
        <dbReference type="EMBL" id="MFH4984790.1"/>
    </source>
</evidence>
<sequence length="135" mass="15538">MRFILIIVTVLYRDTFSLEERLKKETAEIFAHRYKELLNLSKDEDPAASLKIWLADATPGELDQLMLLFETMRAVGPKYPQLGPFNSENSFNWAQFFYSQTKNMEDHQNAESGFLSHGSCSAIIGECFVKKYEVS</sequence>
<gene>
    <name evidence="1" type="ORF">AB6A40_011499</name>
</gene>
<dbReference type="Proteomes" id="UP001608902">
    <property type="component" value="Unassembled WGS sequence"/>
</dbReference>
<accession>A0ABD6EZ87</accession>
<name>A0ABD6EZ87_9BILA</name>
<organism evidence="1 2">
    <name type="scientific">Gnathostoma spinigerum</name>
    <dbReference type="NCBI Taxonomy" id="75299"/>
    <lineage>
        <taxon>Eukaryota</taxon>
        <taxon>Metazoa</taxon>
        <taxon>Ecdysozoa</taxon>
        <taxon>Nematoda</taxon>
        <taxon>Chromadorea</taxon>
        <taxon>Rhabditida</taxon>
        <taxon>Spirurina</taxon>
        <taxon>Gnathostomatomorpha</taxon>
        <taxon>Gnathostomatoidea</taxon>
        <taxon>Gnathostomatidae</taxon>
        <taxon>Gnathostoma</taxon>
    </lineage>
</organism>
<proteinExistence type="predicted"/>
<evidence type="ECO:0000313" key="2">
    <source>
        <dbReference type="Proteomes" id="UP001608902"/>
    </source>
</evidence>
<keyword evidence="2" id="KW-1185">Reference proteome</keyword>
<dbReference type="EMBL" id="JBGFUD010021313">
    <property type="protein sequence ID" value="MFH4984790.1"/>
    <property type="molecule type" value="Genomic_DNA"/>
</dbReference>
<reference evidence="1 2" key="1">
    <citation type="submission" date="2024-08" db="EMBL/GenBank/DDBJ databases">
        <title>Gnathostoma spinigerum genome.</title>
        <authorList>
            <person name="Gonzalez-Bertolin B."/>
            <person name="Monzon S."/>
            <person name="Zaballos A."/>
            <person name="Jimenez P."/>
            <person name="Dekumyoy P."/>
            <person name="Varona S."/>
            <person name="Cuesta I."/>
            <person name="Sumanam S."/>
            <person name="Adisakwattana P."/>
            <person name="Gasser R.B."/>
            <person name="Hernandez-Gonzalez A."/>
            <person name="Young N.D."/>
            <person name="Perteguer M.J."/>
        </authorList>
    </citation>
    <scope>NUCLEOTIDE SEQUENCE [LARGE SCALE GENOMIC DNA]</scope>
    <source>
        <strain evidence="1">AL3</strain>
        <tissue evidence="1">Liver</tissue>
    </source>
</reference>
<dbReference type="AlphaFoldDB" id="A0ABD6EZ87"/>
<comment type="caution">
    <text evidence="1">The sequence shown here is derived from an EMBL/GenBank/DDBJ whole genome shotgun (WGS) entry which is preliminary data.</text>
</comment>
<protein>
    <submittedName>
        <fullName evidence="1">Uncharacterized protein</fullName>
    </submittedName>
</protein>